<dbReference type="Gene3D" id="3.10.180.10">
    <property type="entry name" value="2,3-Dihydroxybiphenyl 1,2-Dioxygenase, domain 1"/>
    <property type="match status" value="1"/>
</dbReference>
<dbReference type="PANTHER" id="PTHR33993">
    <property type="entry name" value="GLYOXALASE-RELATED"/>
    <property type="match status" value="1"/>
</dbReference>
<dbReference type="PANTHER" id="PTHR33993:SF14">
    <property type="entry name" value="GB|AAF24581.1"/>
    <property type="match status" value="1"/>
</dbReference>
<dbReference type="PROSITE" id="PS51819">
    <property type="entry name" value="VOC"/>
    <property type="match status" value="1"/>
</dbReference>
<accession>A0A934KKD1</accession>
<evidence type="ECO:0000313" key="2">
    <source>
        <dbReference type="EMBL" id="MBJ7604363.1"/>
    </source>
</evidence>
<evidence type="ECO:0000313" key="3">
    <source>
        <dbReference type="Proteomes" id="UP000620075"/>
    </source>
</evidence>
<feature type="domain" description="VOC" evidence="1">
    <location>
        <begin position="3"/>
        <end position="108"/>
    </location>
</feature>
<dbReference type="InterPro" id="IPR037523">
    <property type="entry name" value="VOC_core"/>
</dbReference>
<dbReference type="SUPFAM" id="SSF54593">
    <property type="entry name" value="Glyoxalase/Bleomycin resistance protein/Dihydroxybiphenyl dioxygenase"/>
    <property type="match status" value="1"/>
</dbReference>
<reference evidence="2 3" key="1">
    <citation type="submission" date="2020-10" db="EMBL/GenBank/DDBJ databases">
        <title>Ca. Dormibacterota MAGs.</title>
        <authorList>
            <person name="Montgomery K."/>
        </authorList>
    </citation>
    <scope>NUCLEOTIDE SEQUENCE [LARGE SCALE GENOMIC DNA]</scope>
    <source>
        <strain evidence="2">SC8811_S16_3</strain>
    </source>
</reference>
<dbReference type="InterPro" id="IPR029068">
    <property type="entry name" value="Glyas_Bleomycin-R_OHBP_Dase"/>
</dbReference>
<dbReference type="InterPro" id="IPR052164">
    <property type="entry name" value="Anthracycline_SecMetBiosynth"/>
</dbReference>
<gene>
    <name evidence="2" type="ORF">JF888_14440</name>
</gene>
<comment type="caution">
    <text evidence="2">The sequence shown here is derived from an EMBL/GenBank/DDBJ whole genome shotgun (WGS) entry which is preliminary data.</text>
</comment>
<dbReference type="RefSeq" id="WP_338181878.1">
    <property type="nucleotide sequence ID" value="NZ_JAEKNQ010000057.1"/>
</dbReference>
<evidence type="ECO:0000259" key="1">
    <source>
        <dbReference type="PROSITE" id="PS51819"/>
    </source>
</evidence>
<organism evidence="2 3">
    <name type="scientific">Candidatus Dormiibacter inghamiae</name>
    <dbReference type="NCBI Taxonomy" id="3127013"/>
    <lineage>
        <taxon>Bacteria</taxon>
        <taxon>Bacillati</taxon>
        <taxon>Candidatus Dormiibacterota</taxon>
        <taxon>Candidatus Dormibacteria</taxon>
        <taxon>Candidatus Dormibacterales</taxon>
        <taxon>Candidatus Dormibacteraceae</taxon>
        <taxon>Candidatus Dormiibacter</taxon>
    </lineage>
</organism>
<dbReference type="Proteomes" id="UP000620075">
    <property type="component" value="Unassembled WGS sequence"/>
</dbReference>
<dbReference type="EMBL" id="JAEKNQ010000057">
    <property type="protein sequence ID" value="MBJ7604363.1"/>
    <property type="molecule type" value="Genomic_DNA"/>
</dbReference>
<protein>
    <submittedName>
        <fullName evidence="2">VOC family protein</fullName>
    </submittedName>
</protein>
<dbReference type="Pfam" id="PF00903">
    <property type="entry name" value="Glyoxalase"/>
    <property type="match status" value="1"/>
</dbReference>
<dbReference type="InterPro" id="IPR004360">
    <property type="entry name" value="Glyas_Fos-R_dOase_dom"/>
</dbReference>
<name>A0A934KKD1_9BACT</name>
<proteinExistence type="predicted"/>
<dbReference type="AlphaFoldDB" id="A0A934KKD1"/>
<sequence length="116" mass="12898">MIKGFHAILFSADAEADRAFFRDVLGWPFVDARDGWLIFAAPPAELALHPVEGSQRHEFYLMCDDVKATVDELERKGVELARPIGDQGFGLIAYLRLPGGSELGIYEPRHPSPLAF</sequence>